<dbReference type="PANTHER" id="PTHR35330:SF1">
    <property type="entry name" value="SIROHEME BIOSYNTHESIS PROTEIN MET8"/>
    <property type="match status" value="1"/>
</dbReference>
<dbReference type="InterPro" id="IPR028161">
    <property type="entry name" value="Met8-like"/>
</dbReference>
<comment type="pathway">
    <text evidence="1">Porphyrin-containing compound metabolism; siroheme biosynthesis; sirohydrochlorin from precorrin-2: step 1/1.</text>
</comment>
<evidence type="ECO:0000256" key="5">
    <source>
        <dbReference type="ARBA" id="ARBA00023244"/>
    </source>
</evidence>
<evidence type="ECO:0000256" key="2">
    <source>
        <dbReference type="ARBA" id="ARBA00012400"/>
    </source>
</evidence>
<dbReference type="AlphaFoldDB" id="A0AAT9GR12"/>
<evidence type="ECO:0000256" key="6">
    <source>
        <dbReference type="ARBA" id="ARBA00047561"/>
    </source>
</evidence>
<proteinExistence type="predicted"/>
<dbReference type="GO" id="GO:0004325">
    <property type="term" value="F:ferrochelatase activity"/>
    <property type="evidence" value="ECO:0007669"/>
    <property type="project" value="InterPro"/>
</dbReference>
<dbReference type="Pfam" id="PF13241">
    <property type="entry name" value="NAD_binding_7"/>
    <property type="match status" value="1"/>
</dbReference>
<dbReference type="NCBIfam" id="TIGR01470">
    <property type="entry name" value="cysG_Nterm"/>
    <property type="match status" value="1"/>
</dbReference>
<dbReference type="EC" id="1.3.1.76" evidence="2"/>
<dbReference type="SUPFAM" id="SSF51735">
    <property type="entry name" value="NAD(P)-binding Rossmann-fold domains"/>
    <property type="match status" value="1"/>
</dbReference>
<dbReference type="SUPFAM" id="SSF75615">
    <property type="entry name" value="Siroheme synthase middle domains-like"/>
    <property type="match status" value="1"/>
</dbReference>
<keyword evidence="5" id="KW-0627">Porphyrin biosynthesis</keyword>
<keyword evidence="3" id="KW-0560">Oxidoreductase</keyword>
<dbReference type="GO" id="GO:0019354">
    <property type="term" value="P:siroheme biosynthetic process"/>
    <property type="evidence" value="ECO:0007669"/>
    <property type="project" value="InterPro"/>
</dbReference>
<organism evidence="7">
    <name type="scientific">Sulfurisphaera javensis</name>
    <dbReference type="NCBI Taxonomy" id="2049879"/>
    <lineage>
        <taxon>Archaea</taxon>
        <taxon>Thermoproteota</taxon>
        <taxon>Thermoprotei</taxon>
        <taxon>Sulfolobales</taxon>
        <taxon>Sulfolobaceae</taxon>
        <taxon>Sulfurisphaera</taxon>
    </lineage>
</organism>
<keyword evidence="4" id="KW-0520">NAD</keyword>
<dbReference type="PANTHER" id="PTHR35330">
    <property type="entry name" value="SIROHEME BIOSYNTHESIS PROTEIN MET8"/>
    <property type="match status" value="1"/>
</dbReference>
<name>A0AAT9GR12_9CREN</name>
<dbReference type="InterPro" id="IPR006367">
    <property type="entry name" value="Sirohaem_synthase_N"/>
</dbReference>
<evidence type="ECO:0000256" key="1">
    <source>
        <dbReference type="ARBA" id="ARBA00005010"/>
    </source>
</evidence>
<dbReference type="InterPro" id="IPR036291">
    <property type="entry name" value="NAD(P)-bd_dom_sf"/>
</dbReference>
<comment type="catalytic activity">
    <reaction evidence="6">
        <text>precorrin-2 + NAD(+) = sirohydrochlorin + NADH + 2 H(+)</text>
        <dbReference type="Rhea" id="RHEA:15613"/>
        <dbReference type="ChEBI" id="CHEBI:15378"/>
        <dbReference type="ChEBI" id="CHEBI:57540"/>
        <dbReference type="ChEBI" id="CHEBI:57945"/>
        <dbReference type="ChEBI" id="CHEBI:58351"/>
        <dbReference type="ChEBI" id="CHEBI:58827"/>
        <dbReference type="EC" id="1.3.1.76"/>
    </reaction>
</comment>
<gene>
    <name evidence="7" type="ORF">SJAV_11810</name>
</gene>
<dbReference type="KEGG" id="sjv:SJAV_11810"/>
<protein>
    <recommendedName>
        <fullName evidence="2">precorrin-2 dehydrogenase</fullName>
        <ecNumber evidence="2">1.3.1.76</ecNumber>
    </recommendedName>
</protein>
<evidence type="ECO:0000256" key="3">
    <source>
        <dbReference type="ARBA" id="ARBA00023002"/>
    </source>
</evidence>
<dbReference type="GO" id="GO:0043115">
    <property type="term" value="F:precorrin-2 dehydrogenase activity"/>
    <property type="evidence" value="ECO:0007669"/>
    <property type="project" value="UniProtKB-EC"/>
</dbReference>
<dbReference type="EMBL" id="AP031322">
    <property type="protein sequence ID" value="BFH73237.1"/>
    <property type="molecule type" value="Genomic_DNA"/>
</dbReference>
<evidence type="ECO:0000256" key="4">
    <source>
        <dbReference type="ARBA" id="ARBA00023027"/>
    </source>
</evidence>
<accession>A0AAT9GR12</accession>
<dbReference type="Gene3D" id="3.40.50.720">
    <property type="entry name" value="NAD(P)-binding Rossmann-like Domain"/>
    <property type="match status" value="1"/>
</dbReference>
<reference evidence="7" key="1">
    <citation type="submission" date="2024-03" db="EMBL/GenBank/DDBJ databases">
        <title>Complete genome sequence of Sulfurisphaera javensis strain KD-1.</title>
        <authorList>
            <person name="Sakai H."/>
            <person name="Nur N."/>
            <person name="Suwanto A."/>
            <person name="Kurosawa N."/>
        </authorList>
    </citation>
    <scope>NUCLEOTIDE SEQUENCE</scope>
    <source>
        <strain evidence="7">KD-1</strain>
    </source>
</reference>
<sequence length="230" mass="26138">MYIAFKLNNFIMIFVDTDIFIPIYLNLADFNVLIIGGGKVGTKRAISFAEHGAKVTVISLSFSDELLKNQDKINLLNENANELSEELLSRFDIIVTATNDKVLNSKLCSKAKQLRKLCNNPTNPEESNFIVPIYYTDNKLSIAVTTFGKSSLSSKYVLELIRENILSNNAIYNLIEAMGDVKDLLKDEIKDPSKRFTYYSKIFNDEIFRNYVNEGKIEQAINRAKVIINE</sequence>
<evidence type="ECO:0000313" key="7">
    <source>
        <dbReference type="EMBL" id="BFH73237.1"/>
    </source>
</evidence>